<dbReference type="OrthoDB" id="1495414at2"/>
<dbReference type="RefSeq" id="WP_147191088.1">
    <property type="nucleotide sequence ID" value="NZ_CP042435.1"/>
</dbReference>
<protein>
    <submittedName>
        <fullName evidence="1">Uncharacterized protein</fullName>
    </submittedName>
</protein>
<sequence length="135" mass="15268">MKKTAAIAFSLFTFILIAESCKKDASLPSTSYTEKTIKFLLHTEQDYSSDNDSITFSAFIKSHTAVLFDSVLYSMKIKDIPGLSNQLAFEKKITTNDNDDLSVGFRYEIKSVGISWYRDTCQAGLPYKVVDFSFR</sequence>
<evidence type="ECO:0000313" key="2">
    <source>
        <dbReference type="Proteomes" id="UP000321533"/>
    </source>
</evidence>
<organism evidence="1 2">
    <name type="scientific">Panacibacter ginsenosidivorans</name>
    <dbReference type="NCBI Taxonomy" id="1813871"/>
    <lineage>
        <taxon>Bacteria</taxon>
        <taxon>Pseudomonadati</taxon>
        <taxon>Bacteroidota</taxon>
        <taxon>Chitinophagia</taxon>
        <taxon>Chitinophagales</taxon>
        <taxon>Chitinophagaceae</taxon>
        <taxon>Panacibacter</taxon>
    </lineage>
</organism>
<proteinExistence type="predicted"/>
<keyword evidence="2" id="KW-1185">Reference proteome</keyword>
<dbReference type="KEGG" id="pgin:FRZ67_16095"/>
<name>A0A5B8VB90_9BACT</name>
<dbReference type="Proteomes" id="UP000321533">
    <property type="component" value="Chromosome"/>
</dbReference>
<evidence type="ECO:0000313" key="1">
    <source>
        <dbReference type="EMBL" id="QEC68750.1"/>
    </source>
</evidence>
<reference evidence="1 2" key="1">
    <citation type="journal article" date="2016" name="Int. J. Syst. Evol. Microbiol.">
        <title>Panacibacter ginsenosidivorans gen. nov., sp. nov., with ginsenoside converting activity isolated from soil of a ginseng field.</title>
        <authorList>
            <person name="Siddiqi M.Z."/>
            <person name="Muhammad Shafi S."/>
            <person name="Choi K.D."/>
            <person name="Im W.T."/>
        </authorList>
    </citation>
    <scope>NUCLEOTIDE SEQUENCE [LARGE SCALE GENOMIC DNA]</scope>
    <source>
        <strain evidence="1 2">Gsoil1550</strain>
    </source>
</reference>
<accession>A0A5B8VB90</accession>
<dbReference type="EMBL" id="CP042435">
    <property type="protein sequence ID" value="QEC68750.1"/>
    <property type="molecule type" value="Genomic_DNA"/>
</dbReference>
<gene>
    <name evidence="1" type="ORF">FRZ67_16095</name>
</gene>
<dbReference type="AlphaFoldDB" id="A0A5B8VB90"/>